<proteinExistence type="predicted"/>
<feature type="compositionally biased region" description="Gly residues" evidence="1">
    <location>
        <begin position="189"/>
        <end position="209"/>
    </location>
</feature>
<name>A0ABN0VX43_9ACTN</name>
<feature type="compositionally biased region" description="Low complexity" evidence="1">
    <location>
        <begin position="99"/>
        <end position="122"/>
    </location>
</feature>
<feature type="compositionally biased region" description="Low complexity" evidence="1">
    <location>
        <begin position="162"/>
        <end position="188"/>
    </location>
</feature>
<dbReference type="Proteomes" id="UP001501867">
    <property type="component" value="Unassembled WGS sequence"/>
</dbReference>
<reference evidence="2 3" key="1">
    <citation type="journal article" date="2019" name="Int. J. Syst. Evol. Microbiol.">
        <title>The Global Catalogue of Microorganisms (GCM) 10K type strain sequencing project: providing services to taxonomists for standard genome sequencing and annotation.</title>
        <authorList>
            <consortium name="The Broad Institute Genomics Platform"/>
            <consortium name="The Broad Institute Genome Sequencing Center for Infectious Disease"/>
            <person name="Wu L."/>
            <person name="Ma J."/>
        </authorList>
    </citation>
    <scope>NUCLEOTIDE SEQUENCE [LARGE SCALE GENOMIC DNA]</scope>
    <source>
        <strain evidence="2 3">JCM 4505</strain>
    </source>
</reference>
<comment type="caution">
    <text evidence="2">The sequence shown here is derived from an EMBL/GenBank/DDBJ whole genome shotgun (WGS) entry which is preliminary data.</text>
</comment>
<keyword evidence="3" id="KW-1185">Reference proteome</keyword>
<sequence length="702" mass="69127">MTSPLLPPVAAEVTARAVEDLSARLRKKLDAAVEGCGERAAAGEDGSVTVRFGEDAAVTLRPGPSGVVAEAAQAVCTCLLAPRCLHRAAVLTASPVADAWPWPGGAEDPAPAAEGPSEAEAGVGDEEAASPCGAGPLPALPPFPGLRRDPGAGPAAGQENLPAAAAPDRADGTAPATAAVTVPGAVTGSPGGHGSPGGGEGVAPGGTGAAGRTHDPGGPVAPGGDGGAPVPTAAQVRAGASLWAVGAEALAAGVAAGGAVVQAELLRAAHTARVAGLPGAEAAALRVVRGLRAAREHGAGQRLADLAAAFEALLRTAALLAAGTGGPGLTGSARRAYASGGSLRVHGLCREPVLTATGYGGVVTHLLGADGVPYSLSDVRPGGLARARGAGAASVALGGGVLDHAGLARGGLRIAGATVSADGRLGAGRGVRATPVPGVSWDREPLAALFARPAAEAVAELLARDAEPGLLGCAVQVAGASGEHLLVRELSADGTVRADAPLLRLAPAHPHPELAHTANLRRLAGWPGLALRVVGRPDPDRAATLRPLAVGPVPGAAYTLRLPPEWRDRADLGYDRLQGSHVTGEAPAAAPGPVEPGPDPLADAPLWRVRRLLEAGVAGGRRAVAEAARAPEQAAAYGPLRRSGFTAAAGLAAALVAEADRRPRDAFGRLTDPSADGYAWAWLAASAHLTAARRSVVAASWA</sequence>
<evidence type="ECO:0008006" key="4">
    <source>
        <dbReference type="Google" id="ProtNLM"/>
    </source>
</evidence>
<evidence type="ECO:0000313" key="2">
    <source>
        <dbReference type="EMBL" id="GAA0319501.1"/>
    </source>
</evidence>
<gene>
    <name evidence="2" type="ORF">GCM10010302_68370</name>
</gene>
<dbReference type="EMBL" id="BAAABV010000028">
    <property type="protein sequence ID" value="GAA0319501.1"/>
    <property type="molecule type" value="Genomic_DNA"/>
</dbReference>
<organism evidence="2 3">
    <name type="scientific">Streptomyces polychromogenes</name>
    <dbReference type="NCBI Taxonomy" id="67342"/>
    <lineage>
        <taxon>Bacteria</taxon>
        <taxon>Bacillati</taxon>
        <taxon>Actinomycetota</taxon>
        <taxon>Actinomycetes</taxon>
        <taxon>Kitasatosporales</taxon>
        <taxon>Streptomycetaceae</taxon>
        <taxon>Streptomyces</taxon>
    </lineage>
</organism>
<feature type="region of interest" description="Disordered" evidence="1">
    <location>
        <begin position="98"/>
        <end position="232"/>
    </location>
</feature>
<protein>
    <recommendedName>
        <fullName evidence="4">SWIM-type domain-containing protein</fullName>
    </recommendedName>
</protein>
<evidence type="ECO:0000256" key="1">
    <source>
        <dbReference type="SAM" id="MobiDB-lite"/>
    </source>
</evidence>
<evidence type="ECO:0000313" key="3">
    <source>
        <dbReference type="Proteomes" id="UP001501867"/>
    </source>
</evidence>
<accession>A0ABN0VX43</accession>
<dbReference type="RefSeq" id="WP_344168031.1">
    <property type="nucleotide sequence ID" value="NZ_BAAABV010000028.1"/>
</dbReference>